<proteinExistence type="predicted"/>
<dbReference type="Proteomes" id="UP000499080">
    <property type="component" value="Unassembled WGS sequence"/>
</dbReference>
<evidence type="ECO:0000256" key="1">
    <source>
        <dbReference type="SAM" id="Coils"/>
    </source>
</evidence>
<reference evidence="3 4" key="1">
    <citation type="journal article" date="2019" name="Sci. Rep.">
        <title>Orb-weaving spider Araneus ventricosus genome elucidates the spidroin gene catalogue.</title>
        <authorList>
            <person name="Kono N."/>
            <person name="Nakamura H."/>
            <person name="Ohtoshi R."/>
            <person name="Moran D.A.P."/>
            <person name="Shinohara A."/>
            <person name="Yoshida Y."/>
            <person name="Fujiwara M."/>
            <person name="Mori M."/>
            <person name="Tomita M."/>
            <person name="Arakawa K."/>
        </authorList>
    </citation>
    <scope>NUCLEOTIDE SEQUENCE [LARGE SCALE GENOMIC DNA]</scope>
</reference>
<protein>
    <submittedName>
        <fullName evidence="3">Uncharacterized protein</fullName>
    </submittedName>
</protein>
<dbReference type="AlphaFoldDB" id="A0A4Y2BZU9"/>
<feature type="coiled-coil region" evidence="1">
    <location>
        <begin position="26"/>
        <end position="88"/>
    </location>
</feature>
<sequence>MASFPYAFFSILSVSEELLAESRDNKKLVDAELLQAKTQLEESQKNIKSITTELNFILDQLVKAKEELEYKTNQIKRLQEVLASINTENFPEKQKEMIQQALEELNKTCSQKVKDP</sequence>
<accession>A0A4Y2BZU9</accession>
<dbReference type="EMBL" id="BGPR01084808">
    <property type="protein sequence ID" value="GBL96956.1"/>
    <property type="molecule type" value="Genomic_DNA"/>
</dbReference>
<organism evidence="3 4">
    <name type="scientific">Araneus ventricosus</name>
    <name type="common">Orbweaver spider</name>
    <name type="synonym">Epeira ventricosa</name>
    <dbReference type="NCBI Taxonomy" id="182803"/>
    <lineage>
        <taxon>Eukaryota</taxon>
        <taxon>Metazoa</taxon>
        <taxon>Ecdysozoa</taxon>
        <taxon>Arthropoda</taxon>
        <taxon>Chelicerata</taxon>
        <taxon>Arachnida</taxon>
        <taxon>Araneae</taxon>
        <taxon>Araneomorphae</taxon>
        <taxon>Entelegynae</taxon>
        <taxon>Araneoidea</taxon>
        <taxon>Araneidae</taxon>
        <taxon>Araneus</taxon>
    </lineage>
</organism>
<evidence type="ECO:0000313" key="2">
    <source>
        <dbReference type="EMBL" id="GBL96956.1"/>
    </source>
</evidence>
<comment type="caution">
    <text evidence="3">The sequence shown here is derived from an EMBL/GenBank/DDBJ whole genome shotgun (WGS) entry which is preliminary data.</text>
</comment>
<evidence type="ECO:0000313" key="3">
    <source>
        <dbReference type="EMBL" id="GBL97761.1"/>
    </source>
</evidence>
<name>A0A4Y2BZU9_ARAVE</name>
<feature type="non-terminal residue" evidence="3">
    <location>
        <position position="116"/>
    </location>
</feature>
<gene>
    <name evidence="2" type="ORF">AVEN_108089_1</name>
    <name evidence="3" type="ORF">AVEN_1277_1</name>
</gene>
<dbReference type="EMBL" id="BGPR01085023">
    <property type="protein sequence ID" value="GBL97761.1"/>
    <property type="molecule type" value="Genomic_DNA"/>
</dbReference>
<keyword evidence="4" id="KW-1185">Reference proteome</keyword>
<keyword evidence="1" id="KW-0175">Coiled coil</keyword>
<evidence type="ECO:0000313" key="4">
    <source>
        <dbReference type="Proteomes" id="UP000499080"/>
    </source>
</evidence>